<evidence type="ECO:0000256" key="1">
    <source>
        <dbReference type="ARBA" id="ARBA00022837"/>
    </source>
</evidence>
<dbReference type="InterPro" id="IPR027417">
    <property type="entry name" value="P-loop_NTPase"/>
</dbReference>
<keyword evidence="5" id="KW-0347">Helicase</keyword>
<protein>
    <submittedName>
        <fullName evidence="5">Uncharacterized ATP-dependent helicase C29A10.10c</fullName>
    </submittedName>
</protein>
<keyword evidence="3" id="KW-1133">Transmembrane helix</keyword>
<name>A0ABP0J7A2_9DINO</name>
<dbReference type="EMBL" id="CAXAMM010006224">
    <property type="protein sequence ID" value="CAK9010290.1"/>
    <property type="molecule type" value="Genomic_DNA"/>
</dbReference>
<dbReference type="InterPro" id="IPR045055">
    <property type="entry name" value="DNA2/NAM7-like"/>
</dbReference>
<feature type="transmembrane region" description="Helical" evidence="3">
    <location>
        <begin position="32"/>
        <end position="51"/>
    </location>
</feature>
<evidence type="ECO:0000256" key="2">
    <source>
        <dbReference type="SAM" id="MobiDB-lite"/>
    </source>
</evidence>
<keyword evidence="5" id="KW-0378">Hydrolase</keyword>
<dbReference type="GO" id="GO:0004386">
    <property type="term" value="F:helicase activity"/>
    <property type="evidence" value="ECO:0007669"/>
    <property type="project" value="UniProtKB-KW"/>
</dbReference>
<feature type="compositionally biased region" description="Basic residues" evidence="2">
    <location>
        <begin position="843"/>
        <end position="857"/>
    </location>
</feature>
<evidence type="ECO:0000256" key="3">
    <source>
        <dbReference type="SAM" id="Phobius"/>
    </source>
</evidence>
<dbReference type="InterPro" id="IPR002048">
    <property type="entry name" value="EF_hand_dom"/>
</dbReference>
<dbReference type="InterPro" id="IPR047187">
    <property type="entry name" value="SF1_C_Upf1"/>
</dbReference>
<dbReference type="PROSITE" id="PS50222">
    <property type="entry name" value="EF_HAND_2"/>
    <property type="match status" value="2"/>
</dbReference>
<dbReference type="Pfam" id="PF13087">
    <property type="entry name" value="AAA_12"/>
    <property type="match status" value="1"/>
</dbReference>
<keyword evidence="5" id="KW-0067">ATP-binding</keyword>
<feature type="domain" description="EF-hand" evidence="4">
    <location>
        <begin position="1096"/>
        <end position="1131"/>
    </location>
</feature>
<organism evidence="5 6">
    <name type="scientific">Durusdinium trenchii</name>
    <dbReference type="NCBI Taxonomy" id="1381693"/>
    <lineage>
        <taxon>Eukaryota</taxon>
        <taxon>Sar</taxon>
        <taxon>Alveolata</taxon>
        <taxon>Dinophyceae</taxon>
        <taxon>Suessiales</taxon>
        <taxon>Symbiodiniaceae</taxon>
        <taxon>Durusdinium</taxon>
    </lineage>
</organism>
<keyword evidence="6" id="KW-1185">Reference proteome</keyword>
<keyword evidence="3" id="KW-0472">Membrane</keyword>
<keyword evidence="3" id="KW-0812">Transmembrane</keyword>
<dbReference type="Pfam" id="PF13499">
    <property type="entry name" value="EF-hand_7"/>
    <property type="match status" value="1"/>
</dbReference>
<feature type="domain" description="EF-hand" evidence="4">
    <location>
        <begin position="1181"/>
        <end position="1216"/>
    </location>
</feature>
<keyword evidence="1" id="KW-0106">Calcium</keyword>
<keyword evidence="5" id="KW-0547">Nucleotide-binding</keyword>
<feature type="compositionally biased region" description="Basic and acidic residues" evidence="2">
    <location>
        <begin position="912"/>
        <end position="922"/>
    </location>
</feature>
<feature type="region of interest" description="Disordered" evidence="2">
    <location>
        <begin position="830"/>
        <end position="925"/>
    </location>
</feature>
<dbReference type="InterPro" id="IPR018247">
    <property type="entry name" value="EF_Hand_1_Ca_BS"/>
</dbReference>
<dbReference type="PROSITE" id="PS00018">
    <property type="entry name" value="EF_HAND_1"/>
    <property type="match status" value="2"/>
</dbReference>
<dbReference type="Pfam" id="PF00036">
    <property type="entry name" value="EF-hand_1"/>
    <property type="match status" value="1"/>
</dbReference>
<dbReference type="PANTHER" id="PTHR10887">
    <property type="entry name" value="DNA2/NAM7 HELICASE FAMILY"/>
    <property type="match status" value="1"/>
</dbReference>
<dbReference type="InterPro" id="IPR041679">
    <property type="entry name" value="DNA2/NAM7-like_C"/>
</dbReference>
<proteinExistence type="predicted"/>
<dbReference type="InterPro" id="IPR011992">
    <property type="entry name" value="EF-hand-dom_pair"/>
</dbReference>
<evidence type="ECO:0000313" key="6">
    <source>
        <dbReference type="Proteomes" id="UP001642464"/>
    </source>
</evidence>
<dbReference type="CDD" id="cd00051">
    <property type="entry name" value="EFh"/>
    <property type="match status" value="1"/>
</dbReference>
<dbReference type="SUPFAM" id="SSF47473">
    <property type="entry name" value="EF-hand"/>
    <property type="match status" value="1"/>
</dbReference>
<evidence type="ECO:0000259" key="4">
    <source>
        <dbReference type="PROSITE" id="PS50222"/>
    </source>
</evidence>
<dbReference type="Gene3D" id="3.40.50.300">
    <property type="entry name" value="P-loop containing nucleotide triphosphate hydrolases"/>
    <property type="match status" value="1"/>
</dbReference>
<dbReference type="CDD" id="cd18808">
    <property type="entry name" value="SF1_C_Upf1"/>
    <property type="match status" value="1"/>
</dbReference>
<accession>A0ABP0J7A2</accession>
<feature type="compositionally biased region" description="Basic and acidic residues" evidence="2">
    <location>
        <begin position="884"/>
        <end position="904"/>
    </location>
</feature>
<dbReference type="SMART" id="SM00054">
    <property type="entry name" value="EFh"/>
    <property type="match status" value="3"/>
</dbReference>
<dbReference type="Gene3D" id="1.10.238.10">
    <property type="entry name" value="EF-hand"/>
    <property type="match status" value="2"/>
</dbReference>
<evidence type="ECO:0000313" key="5">
    <source>
        <dbReference type="EMBL" id="CAK9010290.1"/>
    </source>
</evidence>
<dbReference type="SUPFAM" id="SSF52540">
    <property type="entry name" value="P-loop containing nucleoside triphosphate hydrolases"/>
    <property type="match status" value="1"/>
</dbReference>
<gene>
    <name evidence="5" type="ORF">SCF082_LOCUS10614</name>
</gene>
<reference evidence="5 6" key="1">
    <citation type="submission" date="2024-02" db="EMBL/GenBank/DDBJ databases">
        <authorList>
            <person name="Chen Y."/>
            <person name="Shah S."/>
            <person name="Dougan E. K."/>
            <person name="Thang M."/>
            <person name="Chan C."/>
        </authorList>
    </citation>
    <scope>NUCLEOTIDE SEQUENCE [LARGE SCALE GENOMIC DNA]</scope>
</reference>
<dbReference type="PANTHER" id="PTHR10887:SF495">
    <property type="entry name" value="HELICASE SENATAXIN ISOFORM X1-RELATED"/>
    <property type="match status" value="1"/>
</dbReference>
<sequence>MLILDREIEEGDSAEELRAPDNSSERPNKVKVIALTAGVLAALVGVVLFMLSDPCRSPLAVFRGHGIEMVEMKQLEAASRNLKSVKSRTAADQMVREAMSKAREERIAHHKIHKLGMPKGLRKMVGSGATQIGDYFHSEKLAVEARKAEIGDIGWTAQKKAEYWGGGQLERSENFRQAFCVFNVAETIDSLGGTGIDVDAIVRTCPEPRNDISDFACAVNAETLAEMVGTAATWLSSAVSTCDTFPNVGAECASGVAGILGALGEVAASGTLAMTSCKQYPLAGFKADQYSRDAKIDSAGHSTMRISQVANHGPPERRLFMGAGLMGTGVECGVDIGFIVDNIYDTIFYIQQAVSISSCSKHTRYGPYNYLTGVPEAACAMDISGAIAWITQIATFVQQLISHCPDILELPTLCGSSATGLLSSASQIASWGSQVAIACGESESVAVIPRVIAFKEKYNTVRGREVEFVKLCNHWSQAFDIQCTWVSERERKKGGLTPQATFVGPYEGLLLAEAQIKDEGLRLPGFKPFTYLTTVRRPHGTGVRRLGESEKAAPVESAATEEALEEADRKWDPENHPSMRNLRMAMKELYQLKANMTGDADVSAAKRATREDLKVLWEYIMLQEQYRMHPEISRFPSWRFYGGRLVDVSDFTQGKASAQGLPPYAIINVPNGREEVNRYRNEVINRKEAQSLVTFAQKALKLCADDALAGGAATDSRSPKMVVITFYNGQASLIRQLMGDVSIPVHTVDSFQGSEADIVLLSFVRANDQGRLGFLQEFRRLNVALTRAKRSLIVFANCRALDAKSTSQTCDVGALLADAQKRGRVWEENQATETFFGPTTRRDAKKSRRSTLKKRPRTPSPRDDVRPTKKLRKRRLDVPTAPRSRAERAEPVKLPDADGDRGEKISAAAPERPGRPGLREVEGPLLDGLPGARAFNIGLKNSENMVRVDGLPNGLKTICVIGVLLRMKGLDSLTKLLGMLESTICEPAQRYANEGTMSFEQFQLMCEDKGFGDLEEEEVAAAFVRMSGAKIGIDYTTFLDWWKTQDDRQSGLRFRSEEEKEMVHRAKKSFFAGTGGCTRMTKEDFQLKCYFAGYCLSQEELEEAFRELDKDGSGYIDFPEYLRWRQGDNRFAHLFHDASDEHSEYIRQVGDFFRAYDEELKGQLSVEQFRPLYESLVEQGEVSECFENVIQQVDTNGDGQVSLNEFIKWYAETWETNEDSDAEA</sequence>
<comment type="caution">
    <text evidence="5">The sequence shown here is derived from an EMBL/GenBank/DDBJ whole genome shotgun (WGS) entry which is preliminary data.</text>
</comment>
<dbReference type="Proteomes" id="UP001642464">
    <property type="component" value="Unassembled WGS sequence"/>
</dbReference>